<sequence>MRSKAWDPLKQFSIAVSIMIAFVFTLTCILGILFFSHLWIFSEKESTIQFNKGHYMILVSANEEQYDLYNTEADKMLNAVNGYTKQKDKSYVFNENSMAIIDEKKGLIEIKALAEADESEREMIKKKTLIHVSEHN</sequence>
<dbReference type="EMBL" id="CP041217">
    <property type="protein sequence ID" value="QDH21931.1"/>
    <property type="molecule type" value="Genomic_DNA"/>
</dbReference>
<dbReference type="RefSeq" id="WP_141448475.1">
    <property type="nucleotide sequence ID" value="NZ_CP041217.1"/>
</dbReference>
<dbReference type="KEGG" id="saca:FFV09_14460"/>
<dbReference type="AlphaFoldDB" id="A0A4Y6V000"/>
<reference evidence="2 3" key="1">
    <citation type="submission" date="2019-06" db="EMBL/GenBank/DDBJ databases">
        <title>Saccharibacillus brassicae sp. nov., an endophytic bacterium isolated from Chinese cabbage seeds (Brassica pekinensis).</title>
        <authorList>
            <person name="Jiang L."/>
            <person name="Lee J."/>
            <person name="Kim S.W."/>
        </authorList>
    </citation>
    <scope>NUCLEOTIDE SEQUENCE [LARGE SCALE GENOMIC DNA]</scope>
    <source>
        <strain evidence="3">KCTC 43072 / ATSA2</strain>
    </source>
</reference>
<gene>
    <name evidence="2" type="ORF">FFV09_14460</name>
</gene>
<evidence type="ECO:0000256" key="1">
    <source>
        <dbReference type="SAM" id="Phobius"/>
    </source>
</evidence>
<keyword evidence="1" id="KW-1133">Transmembrane helix</keyword>
<accession>A0A4Y6V000</accession>
<keyword evidence="1" id="KW-0472">Membrane</keyword>
<name>A0A4Y6V000_SACBS</name>
<keyword evidence="1" id="KW-0812">Transmembrane</keyword>
<evidence type="ECO:0000313" key="3">
    <source>
        <dbReference type="Proteomes" id="UP000316968"/>
    </source>
</evidence>
<proteinExistence type="predicted"/>
<feature type="transmembrane region" description="Helical" evidence="1">
    <location>
        <begin position="12"/>
        <end position="40"/>
    </location>
</feature>
<keyword evidence="3" id="KW-1185">Reference proteome</keyword>
<evidence type="ECO:0000313" key="2">
    <source>
        <dbReference type="EMBL" id="QDH21931.1"/>
    </source>
</evidence>
<protein>
    <submittedName>
        <fullName evidence="2">Uncharacterized protein</fullName>
    </submittedName>
</protein>
<dbReference type="Proteomes" id="UP000316968">
    <property type="component" value="Chromosome"/>
</dbReference>
<organism evidence="2 3">
    <name type="scientific">Saccharibacillus brassicae</name>
    <dbReference type="NCBI Taxonomy" id="2583377"/>
    <lineage>
        <taxon>Bacteria</taxon>
        <taxon>Bacillati</taxon>
        <taxon>Bacillota</taxon>
        <taxon>Bacilli</taxon>
        <taxon>Bacillales</taxon>
        <taxon>Paenibacillaceae</taxon>
        <taxon>Saccharibacillus</taxon>
    </lineage>
</organism>